<proteinExistence type="inferred from homology"/>
<evidence type="ECO:0000259" key="3">
    <source>
        <dbReference type="Pfam" id="PF02230"/>
    </source>
</evidence>
<dbReference type="RefSeq" id="WP_004766931.1">
    <property type="nucleotide sequence ID" value="NZ_AHMY02000067.1"/>
</dbReference>
<gene>
    <name evidence="4" type="ORF">LEP1GSC081_2982</name>
</gene>
<evidence type="ECO:0000256" key="2">
    <source>
        <dbReference type="ARBA" id="ARBA00022801"/>
    </source>
</evidence>
<evidence type="ECO:0000256" key="1">
    <source>
        <dbReference type="ARBA" id="ARBA00006499"/>
    </source>
</evidence>
<protein>
    <submittedName>
        <fullName evidence="4">Phospholipase/carboxylesterase</fullName>
        <ecNumber evidence="4">3.1.-.-</ecNumber>
    </submittedName>
</protein>
<name>A0A0E2B9N7_9LEPT</name>
<comment type="similarity">
    <text evidence="1">Belongs to the AB hydrolase superfamily. AB hydrolase 2 family.</text>
</comment>
<dbReference type="InterPro" id="IPR003140">
    <property type="entry name" value="PLipase/COase/thioEstase"/>
</dbReference>
<reference evidence="4 5" key="1">
    <citation type="submission" date="2012-10" db="EMBL/GenBank/DDBJ databases">
        <authorList>
            <person name="Harkins D.M."/>
            <person name="Durkin A.S."/>
            <person name="Brinkac L.M."/>
            <person name="Selengut J.D."/>
            <person name="Sanka R."/>
            <person name="DePew J."/>
            <person name="Purushe J."/>
            <person name="Peacock S.J."/>
            <person name="Thaipadungpanit J."/>
            <person name="Wuthiekanun V.W."/>
            <person name="Day N.P."/>
            <person name="Vinetz J.M."/>
            <person name="Sutton G.G."/>
            <person name="Nelson W.C."/>
            <person name="Fouts D.E."/>
        </authorList>
    </citation>
    <scope>NUCLEOTIDE SEQUENCE [LARGE SCALE GENOMIC DNA]</scope>
    <source>
        <strain evidence="4 5">H1</strain>
    </source>
</reference>
<dbReference type="PANTHER" id="PTHR10655">
    <property type="entry name" value="LYSOPHOSPHOLIPASE-RELATED"/>
    <property type="match status" value="1"/>
</dbReference>
<organism evidence="4 5">
    <name type="scientific">Leptospira kirschneri str. H1</name>
    <dbReference type="NCBI Taxonomy" id="1049966"/>
    <lineage>
        <taxon>Bacteria</taxon>
        <taxon>Pseudomonadati</taxon>
        <taxon>Spirochaetota</taxon>
        <taxon>Spirochaetia</taxon>
        <taxon>Leptospirales</taxon>
        <taxon>Leptospiraceae</taxon>
        <taxon>Leptospira</taxon>
    </lineage>
</organism>
<dbReference type="EC" id="3.1.-.-" evidence="4"/>
<evidence type="ECO:0000313" key="4">
    <source>
        <dbReference type="EMBL" id="EKO13825.1"/>
    </source>
</evidence>
<dbReference type="AlphaFoldDB" id="A0A0E2B9N7"/>
<dbReference type="InterPro" id="IPR050565">
    <property type="entry name" value="LYPA1-2/EST-like"/>
</dbReference>
<evidence type="ECO:0000313" key="5">
    <source>
        <dbReference type="Proteomes" id="UP000006253"/>
    </source>
</evidence>
<keyword evidence="2 4" id="KW-0378">Hydrolase</keyword>
<feature type="domain" description="Phospholipase/carboxylesterase/thioesterase" evidence="3">
    <location>
        <begin position="16"/>
        <end position="230"/>
    </location>
</feature>
<dbReference type="PANTHER" id="PTHR10655:SF17">
    <property type="entry name" value="LYSOPHOSPHOLIPASE-LIKE PROTEIN 1"/>
    <property type="match status" value="1"/>
</dbReference>
<sequence>MQSSYNRPLESIGPIEAVYIPGNPETYTVILFHGYGANAYDLSPLSAYLDLPDGTNWLFPNGILEVPVMPGYNGRAWFPIDMEALQRAMTTGGYRDFSDRYPAGLESAREKAMEMIRILGVPMDKIILGGFSQGAMLATDITLHSEIAPAGLMILSGTLISETDWKRLAEKKKDYRFFQSHGRMDPVLGYPASKKLEQLLIGAGWKGEMIAFQGGHEIPDVVLKGMNLYLRDITG</sequence>
<dbReference type="InterPro" id="IPR029058">
    <property type="entry name" value="AB_hydrolase_fold"/>
</dbReference>
<dbReference type="GO" id="GO:0016787">
    <property type="term" value="F:hydrolase activity"/>
    <property type="evidence" value="ECO:0007669"/>
    <property type="project" value="UniProtKB-KW"/>
</dbReference>
<dbReference type="Gene3D" id="3.40.50.1820">
    <property type="entry name" value="alpha/beta hydrolase"/>
    <property type="match status" value="1"/>
</dbReference>
<accession>A0A0E2B9N7</accession>
<dbReference type="SUPFAM" id="SSF53474">
    <property type="entry name" value="alpha/beta-Hydrolases"/>
    <property type="match status" value="1"/>
</dbReference>
<dbReference type="Pfam" id="PF02230">
    <property type="entry name" value="Abhydrolase_2"/>
    <property type="match status" value="1"/>
</dbReference>
<dbReference type="Proteomes" id="UP000006253">
    <property type="component" value="Unassembled WGS sequence"/>
</dbReference>
<comment type="caution">
    <text evidence="4">The sequence shown here is derived from an EMBL/GenBank/DDBJ whole genome shotgun (WGS) entry which is preliminary data.</text>
</comment>
<dbReference type="EMBL" id="AHMY02000067">
    <property type="protein sequence ID" value="EKO13825.1"/>
    <property type="molecule type" value="Genomic_DNA"/>
</dbReference>